<dbReference type="AlphaFoldDB" id="A0A6H1U0F1"/>
<dbReference type="KEGG" id="oxy:HCG48_18610"/>
<evidence type="ECO:0000256" key="1">
    <source>
        <dbReference type="ARBA" id="ARBA00022679"/>
    </source>
</evidence>
<gene>
    <name evidence="2" type="ORF">HCG48_18610</name>
</gene>
<dbReference type="Proteomes" id="UP000500857">
    <property type="component" value="Chromosome"/>
</dbReference>
<evidence type="ECO:0000313" key="2">
    <source>
        <dbReference type="EMBL" id="QIZ72342.1"/>
    </source>
</evidence>
<proteinExistence type="predicted"/>
<dbReference type="InterPro" id="IPR027417">
    <property type="entry name" value="P-loop_NTPase"/>
</dbReference>
<dbReference type="PANTHER" id="PTHR10605">
    <property type="entry name" value="HEPARAN SULFATE SULFOTRANSFERASE"/>
    <property type="match status" value="1"/>
</dbReference>
<organism evidence="2 3">
    <name type="scientific">Oxynema aestuarii AP17</name>
    <dbReference type="NCBI Taxonomy" id="2064643"/>
    <lineage>
        <taxon>Bacteria</taxon>
        <taxon>Bacillati</taxon>
        <taxon>Cyanobacteriota</taxon>
        <taxon>Cyanophyceae</taxon>
        <taxon>Oscillatoriophycideae</taxon>
        <taxon>Oscillatoriales</taxon>
        <taxon>Oscillatoriaceae</taxon>
        <taxon>Oxynema</taxon>
        <taxon>Oxynema aestuarii</taxon>
    </lineage>
</organism>
<dbReference type="RefSeq" id="WP_168570491.1">
    <property type="nucleotide sequence ID" value="NZ_CP051167.1"/>
</dbReference>
<dbReference type="PANTHER" id="PTHR10605:SF56">
    <property type="entry name" value="BIFUNCTIONAL HEPARAN SULFATE N-DEACETYLASE_N-SULFOTRANSFERASE"/>
    <property type="match status" value="1"/>
</dbReference>
<reference evidence="2 3" key="1">
    <citation type="submission" date="2020-04" db="EMBL/GenBank/DDBJ databases">
        <authorList>
            <person name="Basu S."/>
            <person name="Maruthanayagam V."/>
            <person name="Chakraborty S."/>
            <person name="Pramanik A."/>
            <person name="Mukherjee J."/>
            <person name="Brink B."/>
        </authorList>
    </citation>
    <scope>NUCLEOTIDE SEQUENCE [LARGE SCALE GENOMIC DNA]</scope>
    <source>
        <strain evidence="2 3">AP17</strain>
    </source>
</reference>
<protein>
    <submittedName>
        <fullName evidence="2">Sulfotransferase domain-containing protein</fullName>
    </submittedName>
</protein>
<dbReference type="SUPFAM" id="SSF52540">
    <property type="entry name" value="P-loop containing nucleoside triphosphate hydrolases"/>
    <property type="match status" value="1"/>
</dbReference>
<dbReference type="InterPro" id="IPR037359">
    <property type="entry name" value="NST/OST"/>
</dbReference>
<sequence length="294" mass="34561">MTLPNFIIIGVQKAATTSIYDYLKQHPQIYMSPVKETSFLEKNWDVEAIAPDIKYKKVLTLESFEDQFRDVTTETAIGTTSPNCHFLYETAADRILKYTPNAKLILILRNPIDRAYSDHLMHIRDAIDDKTLDDRLNSPSSFIIRKGFYAEQLQHYRDRFPSEQIKVFLHDDLRKNTIEFMQELYRFLEVDPNFIPDTTKKAQVSQVPKSKKLNRVLRNSETIAAPILPILKRLFPFKLREGLRSLKSKLLALNTENKKPQLSEEHRQRLRDLYREDILKLQALIERDLSHWLS</sequence>
<dbReference type="GO" id="GO:0008146">
    <property type="term" value="F:sulfotransferase activity"/>
    <property type="evidence" value="ECO:0007669"/>
    <property type="project" value="InterPro"/>
</dbReference>
<keyword evidence="3" id="KW-1185">Reference proteome</keyword>
<name>A0A6H1U0F1_9CYAN</name>
<evidence type="ECO:0000313" key="3">
    <source>
        <dbReference type="Proteomes" id="UP000500857"/>
    </source>
</evidence>
<dbReference type="EMBL" id="CP051167">
    <property type="protein sequence ID" value="QIZ72342.1"/>
    <property type="molecule type" value="Genomic_DNA"/>
</dbReference>
<keyword evidence="1 2" id="KW-0808">Transferase</keyword>
<dbReference type="Pfam" id="PF13469">
    <property type="entry name" value="Sulfotransfer_3"/>
    <property type="match status" value="1"/>
</dbReference>
<dbReference type="Gene3D" id="3.40.50.300">
    <property type="entry name" value="P-loop containing nucleotide triphosphate hydrolases"/>
    <property type="match status" value="1"/>
</dbReference>
<accession>A0A6H1U0F1</accession>